<feature type="non-terminal residue" evidence="4">
    <location>
        <position position="1"/>
    </location>
</feature>
<dbReference type="GO" id="GO:0046872">
    <property type="term" value="F:metal ion binding"/>
    <property type="evidence" value="ECO:0007669"/>
    <property type="project" value="UniProtKB-KW"/>
</dbReference>
<protein>
    <recommendedName>
        <fullName evidence="3">DDE Tnp4 domain-containing protein</fullName>
    </recommendedName>
</protein>
<keyword evidence="2" id="KW-0479">Metal-binding</keyword>
<dbReference type="EMBL" id="QOIP01000011">
    <property type="protein sequence ID" value="RLU16771.1"/>
    <property type="molecule type" value="Genomic_DNA"/>
</dbReference>
<comment type="cofactor">
    <cofactor evidence="1">
        <name>a divalent metal cation</name>
        <dbReference type="ChEBI" id="CHEBI:60240"/>
    </cofactor>
</comment>
<reference evidence="4" key="2">
    <citation type="submission" date="2018-07" db="EMBL/GenBank/DDBJ databases">
        <authorList>
            <person name="Mckenzie S.K."/>
            <person name="Kronauer D.J.C."/>
        </authorList>
    </citation>
    <scope>NUCLEOTIDE SEQUENCE</scope>
    <source>
        <strain evidence="4">Clonal line C1</strain>
    </source>
</reference>
<name>A0A3L8D8Y2_OOCBI</name>
<evidence type="ECO:0000256" key="1">
    <source>
        <dbReference type="ARBA" id="ARBA00001968"/>
    </source>
</evidence>
<sequence>VLCALNFYGQGSYQKGVGVDSKLSIAQPTVSIILKEVTTAINERLLRRWIRFPTTPQEIQEIVQRNYNKTRIPGLVGFVDGTNVTIKIPAINEGLYVNRKGYHAQHVQIICDSNLNILNIIARYPGSSHNSFVWRTSYVRHLLRTQYETGNHCWIFGNSY</sequence>
<proteinExistence type="predicted"/>
<dbReference type="AlphaFoldDB" id="A0A3L8D8Y2"/>
<accession>A0A3L8D8Y2</accession>
<feature type="domain" description="DDE Tnp4" evidence="3">
    <location>
        <begin position="79"/>
        <end position="157"/>
    </location>
</feature>
<organism evidence="4">
    <name type="scientific">Ooceraea biroi</name>
    <name type="common">Clonal raider ant</name>
    <name type="synonym">Cerapachys biroi</name>
    <dbReference type="NCBI Taxonomy" id="2015173"/>
    <lineage>
        <taxon>Eukaryota</taxon>
        <taxon>Metazoa</taxon>
        <taxon>Ecdysozoa</taxon>
        <taxon>Arthropoda</taxon>
        <taxon>Hexapoda</taxon>
        <taxon>Insecta</taxon>
        <taxon>Pterygota</taxon>
        <taxon>Neoptera</taxon>
        <taxon>Endopterygota</taxon>
        <taxon>Hymenoptera</taxon>
        <taxon>Apocrita</taxon>
        <taxon>Aculeata</taxon>
        <taxon>Formicoidea</taxon>
        <taxon>Formicidae</taxon>
        <taxon>Dorylinae</taxon>
        <taxon>Ooceraea</taxon>
    </lineage>
</organism>
<reference evidence="4" key="1">
    <citation type="journal article" date="2018" name="Genome Res.">
        <title>The genomic architecture and molecular evolution of ant odorant receptors.</title>
        <authorList>
            <person name="McKenzie S.K."/>
            <person name="Kronauer D.J.C."/>
        </authorList>
    </citation>
    <scope>NUCLEOTIDE SEQUENCE [LARGE SCALE GENOMIC DNA]</scope>
    <source>
        <strain evidence="4">Clonal line C1</strain>
    </source>
</reference>
<dbReference type="Proteomes" id="UP000279307">
    <property type="component" value="Chromosome 11"/>
</dbReference>
<dbReference type="Pfam" id="PF13359">
    <property type="entry name" value="DDE_Tnp_4"/>
    <property type="match status" value="1"/>
</dbReference>
<dbReference type="InterPro" id="IPR027806">
    <property type="entry name" value="HARBI1_dom"/>
</dbReference>
<comment type="caution">
    <text evidence="4">The sequence shown here is derived from an EMBL/GenBank/DDBJ whole genome shotgun (WGS) entry which is preliminary data.</text>
</comment>
<evidence type="ECO:0000259" key="3">
    <source>
        <dbReference type="Pfam" id="PF13359"/>
    </source>
</evidence>
<dbReference type="OrthoDB" id="7554434at2759"/>
<evidence type="ECO:0000313" key="4">
    <source>
        <dbReference type="EMBL" id="RLU16771.1"/>
    </source>
</evidence>
<gene>
    <name evidence="4" type="ORF">DMN91_010839</name>
</gene>
<evidence type="ECO:0000256" key="2">
    <source>
        <dbReference type="ARBA" id="ARBA00022723"/>
    </source>
</evidence>